<name>A0A6B0RQL8_9CETA</name>
<evidence type="ECO:0000313" key="2">
    <source>
        <dbReference type="EMBL" id="MXQ89683.1"/>
    </source>
</evidence>
<dbReference type="Proteomes" id="UP000322234">
    <property type="component" value="Unassembled WGS sequence"/>
</dbReference>
<evidence type="ECO:0000256" key="1">
    <source>
        <dbReference type="SAM" id="MobiDB-lite"/>
    </source>
</evidence>
<accession>A0A6B0RQL8</accession>
<protein>
    <submittedName>
        <fullName evidence="2">Uncharacterized protein</fullName>
    </submittedName>
</protein>
<gene>
    <name evidence="2" type="ORF">E5288_WYG011501</name>
</gene>
<reference evidence="2" key="1">
    <citation type="submission" date="2019-10" db="EMBL/GenBank/DDBJ databases">
        <title>The sequence and de novo assembly of the wild yak genome.</title>
        <authorList>
            <person name="Liu Y."/>
        </authorList>
    </citation>
    <scope>NUCLEOTIDE SEQUENCE [LARGE SCALE GENOMIC DNA]</scope>
    <source>
        <strain evidence="2">WY2019</strain>
    </source>
</reference>
<dbReference type="AlphaFoldDB" id="A0A6B0RQL8"/>
<feature type="region of interest" description="Disordered" evidence="1">
    <location>
        <begin position="1"/>
        <end position="63"/>
    </location>
</feature>
<comment type="caution">
    <text evidence="2">The sequence shown here is derived from an EMBL/GenBank/DDBJ whole genome shotgun (WGS) entry which is preliminary data.</text>
</comment>
<evidence type="ECO:0000313" key="3">
    <source>
        <dbReference type="Proteomes" id="UP000322234"/>
    </source>
</evidence>
<dbReference type="EMBL" id="VBQZ03000058">
    <property type="protein sequence ID" value="MXQ89683.1"/>
    <property type="molecule type" value="Genomic_DNA"/>
</dbReference>
<keyword evidence="3" id="KW-1185">Reference proteome</keyword>
<organism evidence="2 3">
    <name type="scientific">Bos mutus</name>
    <name type="common">wild yak</name>
    <dbReference type="NCBI Taxonomy" id="72004"/>
    <lineage>
        <taxon>Eukaryota</taxon>
        <taxon>Metazoa</taxon>
        <taxon>Chordata</taxon>
        <taxon>Craniata</taxon>
        <taxon>Vertebrata</taxon>
        <taxon>Euteleostomi</taxon>
        <taxon>Mammalia</taxon>
        <taxon>Eutheria</taxon>
        <taxon>Laurasiatheria</taxon>
        <taxon>Artiodactyla</taxon>
        <taxon>Ruminantia</taxon>
        <taxon>Pecora</taxon>
        <taxon>Bovidae</taxon>
        <taxon>Bovinae</taxon>
        <taxon>Bos</taxon>
    </lineage>
</organism>
<proteinExistence type="predicted"/>
<sequence>MQNRKQSTRRACGASDRGADPGRARKGAQLGRRLAGDVDEPPHSWLTHSHRTGAKVHSSPISMCKRHRPPEVICARSWGNRRSRQIPPVFFSGPQGLKTPFTVTPITRLCEGGVQLPWDDQGGKWHAILGPPSPKGVSGWRSSSPDWTEVPVSPSRPPMTLVTRGHGGTSVFLRTDICGPISLQKGLEEGRLSVIDRDNRLLLEKVSCIVRTGRRTRSGATCVHRRCVSFKWNTIILFYDLVRVAFPILPIHKY</sequence>
<feature type="region of interest" description="Disordered" evidence="1">
    <location>
        <begin position="134"/>
        <end position="156"/>
    </location>
</feature>